<dbReference type="InterPro" id="IPR003719">
    <property type="entry name" value="Phenazine_PhzF-like"/>
</dbReference>
<dbReference type="SUPFAM" id="SSF54506">
    <property type="entry name" value="Diaminopimelate epimerase-like"/>
    <property type="match status" value="1"/>
</dbReference>
<protein>
    <submittedName>
        <fullName evidence="4">Oxidoreductase</fullName>
    </submittedName>
</protein>
<evidence type="ECO:0000256" key="2">
    <source>
        <dbReference type="ARBA" id="ARBA00023235"/>
    </source>
</evidence>
<reference evidence="4 5" key="1">
    <citation type="journal article" date="2016" name="Nat. Commun.">
        <title>Thousands of microbial genomes shed light on interconnected biogeochemical processes in an aquifer system.</title>
        <authorList>
            <person name="Anantharaman K."/>
            <person name="Brown C.T."/>
            <person name="Hug L.A."/>
            <person name="Sharon I."/>
            <person name="Castelle C.J."/>
            <person name="Probst A.J."/>
            <person name="Thomas B.C."/>
            <person name="Singh A."/>
            <person name="Wilkins M.J."/>
            <person name="Karaoz U."/>
            <person name="Brodie E.L."/>
            <person name="Williams K.H."/>
            <person name="Hubbard S.S."/>
            <person name="Banfield J.F."/>
        </authorList>
    </citation>
    <scope>NUCLEOTIDE SEQUENCE [LARGE SCALE GENOMIC DNA]</scope>
</reference>
<proteinExistence type="inferred from homology"/>
<accession>A0A1F5YT61</accession>
<name>A0A1F5YT61_9BACT</name>
<feature type="active site" evidence="3">
    <location>
        <position position="47"/>
    </location>
</feature>
<evidence type="ECO:0000313" key="5">
    <source>
        <dbReference type="Proteomes" id="UP000179129"/>
    </source>
</evidence>
<evidence type="ECO:0000256" key="1">
    <source>
        <dbReference type="ARBA" id="ARBA00008270"/>
    </source>
</evidence>
<sequence length="265" mass="29284">MSGIPIFQVDAFTSRPFRGNPAAVCLLKAKREDSWLQDVAREMNLSETAFLVPQGDFFHLRWFTPACEVELCGHATLASAHILYEEKILKSRQQARFHTLGGPLFASRKNSRIELDFPVDPVARADGPRELTEALGCKKAVFIGRGRFDYLVELSGEQELRSLKPDFRKLAVVTTRGIIVTCRAESGEFDFISRFFAPAYGIDEDPVTGSAHCALAPYWADKLGKEELTGFQASARGGVVQVRLGEGRVYLGGEAVTVLRGTLLD</sequence>
<organism evidence="4 5">
    <name type="scientific">Candidatus Glassbacteria bacterium RIFCSPLOWO2_12_FULL_58_11</name>
    <dbReference type="NCBI Taxonomy" id="1817867"/>
    <lineage>
        <taxon>Bacteria</taxon>
        <taxon>Candidatus Glassiibacteriota</taxon>
    </lineage>
</organism>
<dbReference type="NCBIfam" id="TIGR00654">
    <property type="entry name" value="PhzF_family"/>
    <property type="match status" value="1"/>
</dbReference>
<dbReference type="EMBL" id="MFIX01000160">
    <property type="protein sequence ID" value="OGG03092.1"/>
    <property type="molecule type" value="Genomic_DNA"/>
</dbReference>
<evidence type="ECO:0000313" key="4">
    <source>
        <dbReference type="EMBL" id="OGG03092.1"/>
    </source>
</evidence>
<dbReference type="Proteomes" id="UP000179129">
    <property type="component" value="Unassembled WGS sequence"/>
</dbReference>
<comment type="similarity">
    <text evidence="1">Belongs to the PhzF family.</text>
</comment>
<dbReference type="PANTHER" id="PTHR13774:SF17">
    <property type="entry name" value="PHENAZINE BIOSYNTHESIS-LIKE DOMAIN-CONTAINING PROTEIN"/>
    <property type="match status" value="1"/>
</dbReference>
<keyword evidence="2" id="KW-0413">Isomerase</keyword>
<evidence type="ECO:0000256" key="3">
    <source>
        <dbReference type="PIRSR" id="PIRSR016184-1"/>
    </source>
</evidence>
<dbReference type="Pfam" id="PF02567">
    <property type="entry name" value="PhzC-PhzF"/>
    <property type="match status" value="1"/>
</dbReference>
<gene>
    <name evidence="4" type="ORF">A3F83_14460</name>
</gene>
<dbReference type="PIRSF" id="PIRSF016184">
    <property type="entry name" value="PhzC_PhzF"/>
    <property type="match status" value="1"/>
</dbReference>
<comment type="caution">
    <text evidence="4">The sequence shown here is derived from an EMBL/GenBank/DDBJ whole genome shotgun (WGS) entry which is preliminary data.</text>
</comment>
<dbReference type="STRING" id="1817867.A3F83_14460"/>
<dbReference type="PANTHER" id="PTHR13774">
    <property type="entry name" value="PHENAZINE BIOSYNTHESIS PROTEIN"/>
    <property type="match status" value="1"/>
</dbReference>
<dbReference type="GO" id="GO:0005737">
    <property type="term" value="C:cytoplasm"/>
    <property type="evidence" value="ECO:0007669"/>
    <property type="project" value="TreeGrafter"/>
</dbReference>
<dbReference type="Gene3D" id="3.10.310.10">
    <property type="entry name" value="Diaminopimelate Epimerase, Chain A, domain 1"/>
    <property type="match status" value="2"/>
</dbReference>
<dbReference type="GO" id="GO:0016853">
    <property type="term" value="F:isomerase activity"/>
    <property type="evidence" value="ECO:0007669"/>
    <property type="project" value="UniProtKB-KW"/>
</dbReference>
<dbReference type="AlphaFoldDB" id="A0A1F5YT61"/>